<organism evidence="9 10">
    <name type="scientific">Lachnellula subtilissima</name>
    <dbReference type="NCBI Taxonomy" id="602034"/>
    <lineage>
        <taxon>Eukaryota</taxon>
        <taxon>Fungi</taxon>
        <taxon>Dikarya</taxon>
        <taxon>Ascomycota</taxon>
        <taxon>Pezizomycotina</taxon>
        <taxon>Leotiomycetes</taxon>
        <taxon>Helotiales</taxon>
        <taxon>Lachnaceae</taxon>
        <taxon>Lachnellula</taxon>
    </lineage>
</organism>
<keyword evidence="6 7" id="KW-0472">Membrane</keyword>
<dbReference type="InterPro" id="IPR036259">
    <property type="entry name" value="MFS_trans_sf"/>
</dbReference>
<comment type="subcellular location">
    <subcellularLocation>
        <location evidence="1">Endomembrane system</location>
        <topology evidence="1">Multi-pass membrane protein</topology>
    </subcellularLocation>
</comment>
<feature type="transmembrane region" description="Helical" evidence="7">
    <location>
        <begin position="420"/>
        <end position="441"/>
    </location>
</feature>
<sequence>MPVTSLTPLLPSEYSYSSLRPTDEDTLNIAPIVNHNDAENDHPPRTNRWRVAATFYSFLIVGATDGAYGLRKYYHATYLTISIILLSPVIGYITAAFTNNAIHIRYGQRGIALIGPGLHTIAFLAVALHPPYPLLILAFVLAGLGSGLVDAGWNAWIASMPDSNGIMGSLHGFYGLGAALSPVVVTSVIHRLSWQWYGFYFLMAIASLIELCSSAAAFWSMTGELYRSDHKTYSKSEGCHGGENPRNSLPEERKRSPVFQALGSPSSWLISMFIFLYAGIEISLADWILTLLVDDRGQTPYIGSMLTFSYWGGLTLGRTVIGFLVPFFKNGKGNVATCLVITITCHLVFTLRTDLVTSAIVIPLLGFFLGPLFPEAVIMQTKLVHKNLHVAVVGFACALGSAGGCVFPFLVGVIANQYGIQMLLPVVLVMLLLCLACWWLLPYPPKDTTEIGRAR</sequence>
<proteinExistence type="inferred from homology"/>
<dbReference type="PANTHER" id="PTHR23514:SF3">
    <property type="entry name" value="BYPASS OF STOP CODON PROTEIN 6"/>
    <property type="match status" value="1"/>
</dbReference>
<dbReference type="SUPFAM" id="SSF103473">
    <property type="entry name" value="MFS general substrate transporter"/>
    <property type="match status" value="1"/>
</dbReference>
<dbReference type="PROSITE" id="PS50850">
    <property type="entry name" value="MFS"/>
    <property type="match status" value="1"/>
</dbReference>
<evidence type="ECO:0000256" key="2">
    <source>
        <dbReference type="ARBA" id="ARBA00008335"/>
    </source>
</evidence>
<name>A0A8H8RVR1_9HELO</name>
<dbReference type="GO" id="GO:0012505">
    <property type="term" value="C:endomembrane system"/>
    <property type="evidence" value="ECO:0007669"/>
    <property type="project" value="UniProtKB-SubCell"/>
</dbReference>
<dbReference type="Gene3D" id="1.20.1250.20">
    <property type="entry name" value="MFS general substrate transporter like domains"/>
    <property type="match status" value="1"/>
</dbReference>
<dbReference type="Proteomes" id="UP000462212">
    <property type="component" value="Unassembled WGS sequence"/>
</dbReference>
<dbReference type="AlphaFoldDB" id="A0A8H8RVR1"/>
<evidence type="ECO:0000256" key="6">
    <source>
        <dbReference type="ARBA" id="ARBA00023136"/>
    </source>
</evidence>
<feature type="transmembrane region" description="Helical" evidence="7">
    <location>
        <begin position="359"/>
        <end position="378"/>
    </location>
</feature>
<comment type="similarity">
    <text evidence="2">Belongs to the major facilitator superfamily.</text>
</comment>
<gene>
    <name evidence="9" type="primary">BSC6_4</name>
    <name evidence="9" type="ORF">LSUB1_G001544</name>
</gene>
<evidence type="ECO:0000313" key="9">
    <source>
        <dbReference type="EMBL" id="TVY42791.1"/>
    </source>
</evidence>
<evidence type="ECO:0000256" key="1">
    <source>
        <dbReference type="ARBA" id="ARBA00004127"/>
    </source>
</evidence>
<dbReference type="FunFam" id="1.20.1250.20:FF:000286">
    <property type="entry name" value="MFS efflux transporter"/>
    <property type="match status" value="1"/>
</dbReference>
<dbReference type="InterPro" id="IPR020846">
    <property type="entry name" value="MFS_dom"/>
</dbReference>
<accession>A0A8H8RVR1</accession>
<feature type="transmembrane region" description="Helical" evidence="7">
    <location>
        <begin position="51"/>
        <end position="70"/>
    </location>
</feature>
<feature type="transmembrane region" description="Helical" evidence="7">
    <location>
        <begin position="308"/>
        <end position="328"/>
    </location>
</feature>
<dbReference type="OrthoDB" id="413079at2759"/>
<evidence type="ECO:0000256" key="4">
    <source>
        <dbReference type="ARBA" id="ARBA00022692"/>
    </source>
</evidence>
<protein>
    <submittedName>
        <fullName evidence="9">Bypass of stop codon protein</fullName>
    </submittedName>
</protein>
<keyword evidence="10" id="KW-1185">Reference proteome</keyword>
<feature type="transmembrane region" description="Helical" evidence="7">
    <location>
        <begin position="268"/>
        <end position="288"/>
    </location>
</feature>
<feature type="transmembrane region" description="Helical" evidence="7">
    <location>
        <begin position="196"/>
        <end position="219"/>
    </location>
</feature>
<reference evidence="9 10" key="1">
    <citation type="submission" date="2018-05" db="EMBL/GenBank/DDBJ databases">
        <title>Genome sequencing and assembly of the regulated plant pathogen Lachnellula willkommii and related sister species for the development of diagnostic species identification markers.</title>
        <authorList>
            <person name="Giroux E."/>
            <person name="Bilodeau G."/>
        </authorList>
    </citation>
    <scope>NUCLEOTIDE SEQUENCE [LARGE SCALE GENOMIC DNA]</scope>
    <source>
        <strain evidence="9 10">CBS 197.66</strain>
    </source>
</reference>
<dbReference type="Pfam" id="PF07690">
    <property type="entry name" value="MFS_1"/>
    <property type="match status" value="1"/>
</dbReference>
<feature type="domain" description="Major facilitator superfamily (MFS) profile" evidence="8">
    <location>
        <begin position="1"/>
        <end position="445"/>
    </location>
</feature>
<dbReference type="InterPro" id="IPR051788">
    <property type="entry name" value="MFS_Transporter"/>
</dbReference>
<evidence type="ECO:0000256" key="5">
    <source>
        <dbReference type="ARBA" id="ARBA00022989"/>
    </source>
</evidence>
<evidence type="ECO:0000313" key="10">
    <source>
        <dbReference type="Proteomes" id="UP000462212"/>
    </source>
</evidence>
<keyword evidence="5 7" id="KW-1133">Transmembrane helix</keyword>
<evidence type="ECO:0000256" key="3">
    <source>
        <dbReference type="ARBA" id="ARBA00022448"/>
    </source>
</evidence>
<comment type="caution">
    <text evidence="9">The sequence shown here is derived from an EMBL/GenBank/DDBJ whole genome shotgun (WGS) entry which is preliminary data.</text>
</comment>
<dbReference type="GO" id="GO:0022857">
    <property type="term" value="F:transmembrane transporter activity"/>
    <property type="evidence" value="ECO:0007669"/>
    <property type="project" value="InterPro"/>
</dbReference>
<dbReference type="InterPro" id="IPR011701">
    <property type="entry name" value="MFS"/>
</dbReference>
<evidence type="ECO:0000259" key="8">
    <source>
        <dbReference type="PROSITE" id="PS50850"/>
    </source>
</evidence>
<evidence type="ECO:0000256" key="7">
    <source>
        <dbReference type="SAM" id="Phobius"/>
    </source>
</evidence>
<feature type="transmembrane region" description="Helical" evidence="7">
    <location>
        <begin position="390"/>
        <end position="414"/>
    </location>
</feature>
<dbReference type="GO" id="GO:0016020">
    <property type="term" value="C:membrane"/>
    <property type="evidence" value="ECO:0007669"/>
    <property type="project" value="TreeGrafter"/>
</dbReference>
<feature type="transmembrane region" description="Helical" evidence="7">
    <location>
        <begin position="76"/>
        <end position="98"/>
    </location>
</feature>
<dbReference type="EMBL" id="QGMJ01000085">
    <property type="protein sequence ID" value="TVY42791.1"/>
    <property type="molecule type" value="Genomic_DNA"/>
</dbReference>
<feature type="transmembrane region" description="Helical" evidence="7">
    <location>
        <begin position="110"/>
        <end position="128"/>
    </location>
</feature>
<feature type="transmembrane region" description="Helical" evidence="7">
    <location>
        <begin position="134"/>
        <end position="158"/>
    </location>
</feature>
<keyword evidence="4 7" id="KW-0812">Transmembrane</keyword>
<keyword evidence="3" id="KW-0813">Transport</keyword>
<dbReference type="PANTHER" id="PTHR23514">
    <property type="entry name" value="BYPASS OF STOP CODON PROTEIN 6"/>
    <property type="match status" value="1"/>
</dbReference>
<feature type="transmembrane region" description="Helical" evidence="7">
    <location>
        <begin position="170"/>
        <end position="190"/>
    </location>
</feature>